<feature type="region of interest" description="Disordered" evidence="1">
    <location>
        <begin position="1"/>
        <end position="24"/>
    </location>
</feature>
<evidence type="ECO:0000256" key="1">
    <source>
        <dbReference type="SAM" id="MobiDB-lite"/>
    </source>
</evidence>
<reference evidence="2 3" key="1">
    <citation type="journal article" date="2020" name="Mol. Biol. Evol.">
        <title>Distinct Expression and Methylation Patterns for Genes with Different Fates following a Single Whole-Genome Duplication in Flowering Plants.</title>
        <authorList>
            <person name="Shi T."/>
            <person name="Rahmani R.S."/>
            <person name="Gugger P.F."/>
            <person name="Wang M."/>
            <person name="Li H."/>
            <person name="Zhang Y."/>
            <person name="Li Z."/>
            <person name="Wang Q."/>
            <person name="Van de Peer Y."/>
            <person name="Marchal K."/>
            <person name="Chen J."/>
        </authorList>
    </citation>
    <scope>NUCLEOTIDE SEQUENCE [LARGE SCALE GENOMIC DNA]</scope>
    <source>
        <tissue evidence="2">Leaf</tissue>
    </source>
</reference>
<keyword evidence="3" id="KW-1185">Reference proteome</keyword>
<gene>
    <name evidence="2" type="ORF">HUJ06_013836</name>
</gene>
<organism evidence="2 3">
    <name type="scientific">Nelumbo nucifera</name>
    <name type="common">Sacred lotus</name>
    <dbReference type="NCBI Taxonomy" id="4432"/>
    <lineage>
        <taxon>Eukaryota</taxon>
        <taxon>Viridiplantae</taxon>
        <taxon>Streptophyta</taxon>
        <taxon>Embryophyta</taxon>
        <taxon>Tracheophyta</taxon>
        <taxon>Spermatophyta</taxon>
        <taxon>Magnoliopsida</taxon>
        <taxon>Proteales</taxon>
        <taxon>Nelumbonaceae</taxon>
        <taxon>Nelumbo</taxon>
    </lineage>
</organism>
<proteinExistence type="predicted"/>
<accession>A0A822Z4N5</accession>
<feature type="compositionally biased region" description="Low complexity" evidence="1">
    <location>
        <begin position="9"/>
        <end position="24"/>
    </location>
</feature>
<evidence type="ECO:0000313" key="3">
    <source>
        <dbReference type="Proteomes" id="UP000607653"/>
    </source>
</evidence>
<dbReference type="EMBL" id="DUZY01000005">
    <property type="protein sequence ID" value="DAD39513.1"/>
    <property type="molecule type" value="Genomic_DNA"/>
</dbReference>
<name>A0A822Z4N5_NELNU</name>
<dbReference type="AlphaFoldDB" id="A0A822Z4N5"/>
<comment type="caution">
    <text evidence="2">The sequence shown here is derived from an EMBL/GenBank/DDBJ whole genome shotgun (WGS) entry which is preliminary data.</text>
</comment>
<protein>
    <submittedName>
        <fullName evidence="2">Uncharacterized protein</fullName>
    </submittedName>
</protein>
<dbReference type="Proteomes" id="UP000607653">
    <property type="component" value="Unassembled WGS sequence"/>
</dbReference>
<evidence type="ECO:0000313" key="2">
    <source>
        <dbReference type="EMBL" id="DAD39513.1"/>
    </source>
</evidence>
<sequence>MIAVKHRSSAIAQAQSSRSTSSLSPICRCSSSSNPQASTVQHHWLCAATHNYRWEPIAFAPPGTHACCHPLPLFSREKSTKDPMETNVEDFFGSRTQIEVRGCCQSSLNFICCQNPSFSEKIDERSHVVNEGEVKAVVFIFAAL</sequence>